<reference evidence="1" key="1">
    <citation type="submission" date="2020-03" db="EMBL/GenBank/DDBJ databases">
        <authorList>
            <person name="Weist P."/>
        </authorList>
    </citation>
    <scope>NUCLEOTIDE SEQUENCE</scope>
</reference>
<proteinExistence type="predicted"/>
<dbReference type="Proteomes" id="UP001153269">
    <property type="component" value="Unassembled WGS sequence"/>
</dbReference>
<comment type="caution">
    <text evidence="1">The sequence shown here is derived from an EMBL/GenBank/DDBJ whole genome shotgun (WGS) entry which is preliminary data.</text>
</comment>
<name>A0A9N7V6Z4_PLEPL</name>
<accession>A0A9N7V6Z4</accession>
<keyword evidence="2" id="KW-1185">Reference proteome</keyword>
<organism evidence="1 2">
    <name type="scientific">Pleuronectes platessa</name>
    <name type="common">European plaice</name>
    <dbReference type="NCBI Taxonomy" id="8262"/>
    <lineage>
        <taxon>Eukaryota</taxon>
        <taxon>Metazoa</taxon>
        <taxon>Chordata</taxon>
        <taxon>Craniata</taxon>
        <taxon>Vertebrata</taxon>
        <taxon>Euteleostomi</taxon>
        <taxon>Actinopterygii</taxon>
        <taxon>Neopterygii</taxon>
        <taxon>Teleostei</taxon>
        <taxon>Neoteleostei</taxon>
        <taxon>Acanthomorphata</taxon>
        <taxon>Carangaria</taxon>
        <taxon>Pleuronectiformes</taxon>
        <taxon>Pleuronectoidei</taxon>
        <taxon>Pleuronectidae</taxon>
        <taxon>Pleuronectes</taxon>
    </lineage>
</organism>
<protein>
    <submittedName>
        <fullName evidence="1">Uncharacterized protein</fullName>
    </submittedName>
</protein>
<evidence type="ECO:0000313" key="1">
    <source>
        <dbReference type="EMBL" id="CAB1443272.1"/>
    </source>
</evidence>
<dbReference type="EMBL" id="CADEAL010003046">
    <property type="protein sequence ID" value="CAB1443272.1"/>
    <property type="molecule type" value="Genomic_DNA"/>
</dbReference>
<sequence>MNVMATGSESITLKEEVFDDFLNAASNLLANDWTGVNESITNDMSLQYLDGVENLVKNIQVNNTLNISKPNLDLKVSKGDCNISVLNVTVKLNETGVQFKTFHHPQFLPGPFRDVNRGFCRAKGTSRAVKANG</sequence>
<gene>
    <name evidence="1" type="ORF">PLEPLA_LOCUS30989</name>
</gene>
<evidence type="ECO:0000313" key="2">
    <source>
        <dbReference type="Proteomes" id="UP001153269"/>
    </source>
</evidence>
<dbReference type="AlphaFoldDB" id="A0A9N7V6Z4"/>